<organism evidence="14">
    <name type="scientific">Amphimedon queenslandica</name>
    <name type="common">Sponge</name>
    <dbReference type="NCBI Taxonomy" id="400682"/>
    <lineage>
        <taxon>Eukaryota</taxon>
        <taxon>Metazoa</taxon>
        <taxon>Porifera</taxon>
        <taxon>Demospongiae</taxon>
        <taxon>Heteroscleromorpha</taxon>
        <taxon>Haplosclerida</taxon>
        <taxon>Niphatidae</taxon>
        <taxon>Amphimedon</taxon>
    </lineage>
</organism>
<feature type="active site" description="Proton donor" evidence="10">
    <location>
        <position position="190"/>
    </location>
</feature>
<dbReference type="EnsemblMetazoa" id="XM_003384108.3">
    <property type="protein sequence ID" value="XP_003384156.1"/>
    <property type="gene ID" value="LOC100639183"/>
</dbReference>
<sequence>MAANSKSSSSPVNLSSEWLELESDPGLFTLLIQDFGVSGVKVEELYDVNAQEFRGGVYGFVFLFQWVEERRARKKTFLNDDCFVTEPSVLRNMFFAHQIVTNSCATHALLSILLNCEGEGLDLGHTLPLLKEFCHNLDPEARGYAIGNMPDLATAHNRHARPEVVRPSPPPSKRGVVLAATPSYLSETYHFVSFVPIGERLFELDGLKEWPIDHGPWAESEHWTDLFKRIITRRLNEGDGIQFNLMALIPDPLPQLSEDLQRYHSRERRLLDTAYGLARERVLGKKISSEDSIIDVENISDEKEPQPPPSASNEEEGRSCLNESDLNKKIGDLLQTISSSTGQGSCSETNSLELVVKDITENRSLLFSAKRRFTEELESRERYRVEADRRTHDYDRFFGEYFKNLAAHKLLPQRMLEGRRNNRRSHKRGRGKKLTTAATKNKTITNGSNNSTGHSVYY</sequence>
<dbReference type="EC" id="3.4.19.12" evidence="11"/>
<evidence type="ECO:0000313" key="14">
    <source>
        <dbReference type="EnsemblMetazoa" id="Aqu2.1.39743_001"/>
    </source>
</evidence>
<comment type="catalytic activity">
    <reaction evidence="1 10 11">
        <text>Thiol-dependent hydrolysis of ester, thioester, amide, peptide and isopeptide bonds formed by the C-terminal Gly of ubiquitin (a 76-residue protein attached to proteins as an intracellular targeting signal).</text>
        <dbReference type="EC" id="3.4.19.12"/>
    </reaction>
</comment>
<keyword evidence="15" id="KW-1185">Reference proteome</keyword>
<keyword evidence="6 10" id="KW-0378">Hydrolase</keyword>
<evidence type="ECO:0000256" key="5">
    <source>
        <dbReference type="ARBA" id="ARBA00022786"/>
    </source>
</evidence>
<evidence type="ECO:0000256" key="4">
    <source>
        <dbReference type="ARBA" id="ARBA00022670"/>
    </source>
</evidence>
<evidence type="ECO:0000256" key="2">
    <source>
        <dbReference type="ARBA" id="ARBA00004123"/>
    </source>
</evidence>
<accession>A0A1X7VIK0</accession>
<dbReference type="EnsemblMetazoa" id="Aqu2.1.39743_001">
    <property type="protein sequence ID" value="Aqu2.1.39743_001"/>
    <property type="gene ID" value="Aqu2.1.39743"/>
</dbReference>
<feature type="site" description="Important for enzyme activity" evidence="10">
    <location>
        <position position="205"/>
    </location>
</feature>
<dbReference type="GO" id="GO:0006511">
    <property type="term" value="P:ubiquitin-dependent protein catabolic process"/>
    <property type="evidence" value="ECO:0007669"/>
    <property type="project" value="UniProtKB-UniRule"/>
</dbReference>
<name>A0A1X7VIK0_AMPQE</name>
<evidence type="ECO:0000313" key="15">
    <source>
        <dbReference type="Proteomes" id="UP000007879"/>
    </source>
</evidence>
<evidence type="ECO:0000256" key="8">
    <source>
        <dbReference type="ARBA" id="ARBA00022853"/>
    </source>
</evidence>
<feature type="compositionally biased region" description="Low complexity" evidence="12">
    <location>
        <begin position="434"/>
        <end position="446"/>
    </location>
</feature>
<feature type="compositionally biased region" description="Basic residues" evidence="12">
    <location>
        <begin position="421"/>
        <end position="433"/>
    </location>
</feature>
<evidence type="ECO:0000256" key="9">
    <source>
        <dbReference type="ARBA" id="ARBA00023242"/>
    </source>
</evidence>
<feature type="region of interest" description="Disordered" evidence="12">
    <location>
        <begin position="295"/>
        <end position="320"/>
    </location>
</feature>
<dbReference type="GO" id="GO:0005737">
    <property type="term" value="C:cytoplasm"/>
    <property type="evidence" value="ECO:0007669"/>
    <property type="project" value="TreeGrafter"/>
</dbReference>
<protein>
    <recommendedName>
        <fullName evidence="11">Ubiquitin carboxyl-terminal hydrolase</fullName>
        <ecNumber evidence="11">3.4.19.12</ecNumber>
    </recommendedName>
</protein>
<dbReference type="InterPro" id="IPR036959">
    <property type="entry name" value="Peptidase_C12_UCH_sf"/>
</dbReference>
<dbReference type="InParanoid" id="A0A1X7VIK0"/>
<reference evidence="14" key="2">
    <citation type="submission" date="2017-05" db="UniProtKB">
        <authorList>
            <consortium name="EnsemblMetazoa"/>
        </authorList>
    </citation>
    <scope>IDENTIFICATION</scope>
</reference>
<dbReference type="KEGG" id="aqu:100639183"/>
<dbReference type="AlphaFoldDB" id="A0A1X7VIK0"/>
<dbReference type="GO" id="GO:0005634">
    <property type="term" value="C:nucleus"/>
    <property type="evidence" value="ECO:0007669"/>
    <property type="project" value="UniProtKB-SubCell"/>
</dbReference>
<comment type="similarity">
    <text evidence="3">Belongs to the peptidase C12 family. BAP1 subfamily.</text>
</comment>
<feature type="site" description="Transition state stabilizer" evidence="10">
    <location>
        <position position="98"/>
    </location>
</feature>
<dbReference type="CDD" id="cd09617">
    <property type="entry name" value="Peptidase_C12_UCH37_BAP1"/>
    <property type="match status" value="1"/>
</dbReference>
<evidence type="ECO:0000256" key="12">
    <source>
        <dbReference type="SAM" id="MobiDB-lite"/>
    </source>
</evidence>
<evidence type="ECO:0000256" key="3">
    <source>
        <dbReference type="ARBA" id="ARBA00007182"/>
    </source>
</evidence>
<dbReference type="Gene3D" id="1.20.58.860">
    <property type="match status" value="1"/>
</dbReference>
<feature type="region of interest" description="Disordered" evidence="12">
    <location>
        <begin position="416"/>
        <end position="458"/>
    </location>
</feature>
<dbReference type="PROSITE" id="PS52048">
    <property type="entry name" value="UCH_DOMAIN"/>
    <property type="match status" value="1"/>
</dbReference>
<dbReference type="GO" id="GO:0006325">
    <property type="term" value="P:chromatin organization"/>
    <property type="evidence" value="ECO:0007669"/>
    <property type="project" value="UniProtKB-KW"/>
</dbReference>
<dbReference type="GO" id="GO:0004843">
    <property type="term" value="F:cysteine-type deubiquitinase activity"/>
    <property type="evidence" value="ECO:0007669"/>
    <property type="project" value="UniProtKB-UniRule"/>
</dbReference>
<dbReference type="InterPro" id="IPR041507">
    <property type="entry name" value="UCH_C"/>
</dbReference>
<dbReference type="Pfam" id="PF18031">
    <property type="entry name" value="UCH_C"/>
    <property type="match status" value="1"/>
</dbReference>
<evidence type="ECO:0000256" key="11">
    <source>
        <dbReference type="RuleBase" id="RU361215"/>
    </source>
</evidence>
<keyword evidence="5 10" id="KW-0833">Ubl conjugation pathway</keyword>
<feature type="domain" description="UCH catalytic" evidence="13">
    <location>
        <begin position="17"/>
        <end position="250"/>
    </location>
</feature>
<dbReference type="eggNOG" id="KOG2778">
    <property type="taxonomic scope" value="Eukaryota"/>
</dbReference>
<gene>
    <name evidence="14" type="primary">100639183</name>
</gene>
<keyword evidence="8" id="KW-0156">Chromatin regulator</keyword>
<evidence type="ECO:0000256" key="6">
    <source>
        <dbReference type="ARBA" id="ARBA00022801"/>
    </source>
</evidence>
<dbReference type="Pfam" id="PF01088">
    <property type="entry name" value="Peptidase_C12"/>
    <property type="match status" value="1"/>
</dbReference>
<feature type="active site" description="Nucleophile" evidence="10">
    <location>
        <position position="104"/>
    </location>
</feature>
<dbReference type="GO" id="GO:0016579">
    <property type="term" value="P:protein deubiquitination"/>
    <property type="evidence" value="ECO:0007669"/>
    <property type="project" value="TreeGrafter"/>
</dbReference>
<dbReference type="OrthoDB" id="1924260at2759"/>
<evidence type="ECO:0000256" key="10">
    <source>
        <dbReference type="PROSITE-ProRule" id="PRU01393"/>
    </source>
</evidence>
<dbReference type="Proteomes" id="UP000007879">
    <property type="component" value="Unassembled WGS sequence"/>
</dbReference>
<dbReference type="STRING" id="400682.A0A1X7VIK0"/>
<dbReference type="InterPro" id="IPR038765">
    <property type="entry name" value="Papain-like_cys_pep_sf"/>
</dbReference>
<keyword evidence="9" id="KW-0539">Nucleus</keyword>
<proteinExistence type="inferred from homology"/>
<dbReference type="PANTHER" id="PTHR10589:SF28">
    <property type="entry name" value="UBIQUITIN CARBOXYL-TERMINAL HYDROLASE BAP1"/>
    <property type="match status" value="1"/>
</dbReference>
<comment type="subcellular location">
    <subcellularLocation>
        <location evidence="2">Nucleus</location>
    </subcellularLocation>
</comment>
<keyword evidence="4 10" id="KW-0645">Protease</keyword>
<evidence type="ECO:0000256" key="1">
    <source>
        <dbReference type="ARBA" id="ARBA00000707"/>
    </source>
</evidence>
<reference evidence="15" key="1">
    <citation type="journal article" date="2010" name="Nature">
        <title>The Amphimedon queenslandica genome and the evolution of animal complexity.</title>
        <authorList>
            <person name="Srivastava M."/>
            <person name="Simakov O."/>
            <person name="Chapman J."/>
            <person name="Fahey B."/>
            <person name="Gauthier M.E."/>
            <person name="Mitros T."/>
            <person name="Richards G.S."/>
            <person name="Conaco C."/>
            <person name="Dacre M."/>
            <person name="Hellsten U."/>
            <person name="Larroux C."/>
            <person name="Putnam N.H."/>
            <person name="Stanke M."/>
            <person name="Adamska M."/>
            <person name="Darling A."/>
            <person name="Degnan S.M."/>
            <person name="Oakley T.H."/>
            <person name="Plachetzki D.C."/>
            <person name="Zhai Y."/>
            <person name="Adamski M."/>
            <person name="Calcino A."/>
            <person name="Cummins S.F."/>
            <person name="Goodstein D.M."/>
            <person name="Harris C."/>
            <person name="Jackson D.J."/>
            <person name="Leys S.P."/>
            <person name="Shu S."/>
            <person name="Woodcroft B.J."/>
            <person name="Vervoort M."/>
            <person name="Kosik K.S."/>
            <person name="Manning G."/>
            <person name="Degnan B.M."/>
            <person name="Rokhsar D.S."/>
        </authorList>
    </citation>
    <scope>NUCLEOTIDE SEQUENCE [LARGE SCALE GENOMIC DNA]</scope>
</reference>
<dbReference type="PRINTS" id="PR00707">
    <property type="entry name" value="UBCTHYDRLASE"/>
</dbReference>
<keyword evidence="7 10" id="KW-0788">Thiol protease</keyword>
<feature type="compositionally biased region" description="Polar residues" evidence="12">
    <location>
        <begin position="447"/>
        <end position="458"/>
    </location>
</feature>
<evidence type="ECO:0000259" key="13">
    <source>
        <dbReference type="PROSITE" id="PS52048"/>
    </source>
</evidence>
<dbReference type="PANTHER" id="PTHR10589">
    <property type="entry name" value="UBIQUITIN CARBOXYL-TERMINAL HYDROLASE"/>
    <property type="match status" value="1"/>
</dbReference>
<dbReference type="InterPro" id="IPR001578">
    <property type="entry name" value="Peptidase_C12_UCH"/>
</dbReference>
<evidence type="ECO:0000256" key="7">
    <source>
        <dbReference type="ARBA" id="ARBA00022807"/>
    </source>
</evidence>
<dbReference type="Gene3D" id="3.40.532.10">
    <property type="entry name" value="Peptidase C12, ubiquitin carboxyl-terminal hydrolase"/>
    <property type="match status" value="1"/>
</dbReference>
<dbReference type="SUPFAM" id="SSF54001">
    <property type="entry name" value="Cysteine proteinases"/>
    <property type="match status" value="1"/>
</dbReference>